<dbReference type="EMBL" id="RSCD01000029">
    <property type="protein sequence ID" value="RSH81539.1"/>
    <property type="molecule type" value="Genomic_DNA"/>
</dbReference>
<evidence type="ECO:0000313" key="3">
    <source>
        <dbReference type="Proteomes" id="UP000279259"/>
    </source>
</evidence>
<feature type="region of interest" description="Disordered" evidence="1">
    <location>
        <begin position="382"/>
        <end position="434"/>
    </location>
</feature>
<reference evidence="2 3" key="1">
    <citation type="submission" date="2018-11" db="EMBL/GenBank/DDBJ databases">
        <title>Genome sequence of Saitozyma podzolica DSM 27192.</title>
        <authorList>
            <person name="Aliyu H."/>
            <person name="Gorte O."/>
            <person name="Ochsenreither K."/>
        </authorList>
    </citation>
    <scope>NUCLEOTIDE SEQUENCE [LARGE SCALE GENOMIC DNA]</scope>
    <source>
        <strain evidence="2 3">DSM 27192</strain>
    </source>
</reference>
<accession>A0A427XRQ9</accession>
<dbReference type="Gene3D" id="3.40.50.1820">
    <property type="entry name" value="alpha/beta hydrolase"/>
    <property type="match status" value="1"/>
</dbReference>
<feature type="compositionally biased region" description="Low complexity" evidence="1">
    <location>
        <begin position="168"/>
        <end position="188"/>
    </location>
</feature>
<dbReference type="OrthoDB" id="442243at2759"/>
<protein>
    <recommendedName>
        <fullName evidence="4">DUF676 domain-containing protein</fullName>
    </recommendedName>
</protein>
<evidence type="ECO:0008006" key="4">
    <source>
        <dbReference type="Google" id="ProtNLM"/>
    </source>
</evidence>
<dbReference type="PANTHER" id="PTHR47842">
    <property type="entry name" value="EXPRESSED PROTEIN"/>
    <property type="match status" value="1"/>
</dbReference>
<keyword evidence="3" id="KW-1185">Reference proteome</keyword>
<name>A0A427XRQ9_9TREE</name>
<feature type="compositionally biased region" description="Basic residues" evidence="1">
    <location>
        <begin position="421"/>
        <end position="434"/>
    </location>
</feature>
<dbReference type="Proteomes" id="UP000279259">
    <property type="component" value="Unassembled WGS sequence"/>
</dbReference>
<sequence length="460" mass="50473">MGFKGNEVTFESFPDRVAHLLRETHPTLRVESRVFPAYQTRGELTAATLAFVDWLTTLVVGLEVDHGAGGGAGKAKIVLMGHSMGGLLIADAALDIARNTRSGDPMWPKIVGIVAYDTPYLGLHPHVFKHGLSQAAGYYETARTVASNLAVLSPIAVGLGFGKWGSSSTSSTQPSQAQAQAQAQAGPSNPHPATPSKDKDKQTVLNAQSQSAPLGQAISSAPSSSSWWSAIAQPSKTSLYGLGAVALGAAAVGTAYYRREDFLNGWKYGYDHMTFVRNLWDEEGLRARLEGIERLGKEWNVPFWNFYTYLPANSQHLVPRTFTIPPQPASTRWIPQTNTIAPDEVQAHMNMFSPKSNDGFYDLGLAVVRGVAERIEEEGIRAEGTAEKEGMEREVEGEGEMERREKEKAQEDGRGEEQGRRTGKMARKGVGRRRRMRRGGRCWWSSRRLCGFTSIYQMTP</sequence>
<feature type="region of interest" description="Disordered" evidence="1">
    <location>
        <begin position="168"/>
        <end position="204"/>
    </location>
</feature>
<dbReference type="SUPFAM" id="SSF53474">
    <property type="entry name" value="alpha/beta-Hydrolases"/>
    <property type="match status" value="1"/>
</dbReference>
<dbReference type="InterPro" id="IPR029058">
    <property type="entry name" value="AB_hydrolase_fold"/>
</dbReference>
<proteinExistence type="predicted"/>
<organism evidence="2 3">
    <name type="scientific">Saitozyma podzolica</name>
    <dbReference type="NCBI Taxonomy" id="1890683"/>
    <lineage>
        <taxon>Eukaryota</taxon>
        <taxon>Fungi</taxon>
        <taxon>Dikarya</taxon>
        <taxon>Basidiomycota</taxon>
        <taxon>Agaricomycotina</taxon>
        <taxon>Tremellomycetes</taxon>
        <taxon>Tremellales</taxon>
        <taxon>Trimorphomycetaceae</taxon>
        <taxon>Saitozyma</taxon>
    </lineage>
</organism>
<dbReference type="AlphaFoldDB" id="A0A427XRQ9"/>
<evidence type="ECO:0000256" key="1">
    <source>
        <dbReference type="SAM" id="MobiDB-lite"/>
    </source>
</evidence>
<gene>
    <name evidence="2" type="ORF">EHS25_006161</name>
</gene>
<feature type="compositionally biased region" description="Basic and acidic residues" evidence="1">
    <location>
        <begin position="382"/>
        <end position="420"/>
    </location>
</feature>
<comment type="caution">
    <text evidence="2">The sequence shown here is derived from an EMBL/GenBank/DDBJ whole genome shotgun (WGS) entry which is preliminary data.</text>
</comment>
<evidence type="ECO:0000313" key="2">
    <source>
        <dbReference type="EMBL" id="RSH81539.1"/>
    </source>
</evidence>
<dbReference type="PANTHER" id="PTHR47842:SF1">
    <property type="entry name" value="DUF676 DOMAIN-CONTAINING PROTEIN"/>
    <property type="match status" value="1"/>
</dbReference>